<evidence type="ECO:0000259" key="4">
    <source>
        <dbReference type="Pfam" id="PF13359"/>
    </source>
</evidence>
<feature type="region of interest" description="Disordered" evidence="3">
    <location>
        <begin position="170"/>
        <end position="247"/>
    </location>
</feature>
<evidence type="ECO:0000313" key="7">
    <source>
        <dbReference type="Proteomes" id="UP001051844"/>
    </source>
</evidence>
<name>A0AA37FAK2_9ACTN</name>
<reference evidence="6" key="1">
    <citation type="submission" date="2022-09" db="EMBL/GenBank/DDBJ databases">
        <title>Whole genome shotgun sequence of Streptomyces albidoflavus NBRC 12854.</title>
        <authorList>
            <person name="Komaki H."/>
            <person name="Tamura T."/>
        </authorList>
    </citation>
    <scope>NUCLEOTIDE SEQUENCE</scope>
    <source>
        <strain evidence="6">NBRC 12854</strain>
    </source>
</reference>
<feature type="domain" description="Transposase Helix-turn-helix" evidence="5">
    <location>
        <begin position="31"/>
        <end position="82"/>
    </location>
</feature>
<dbReference type="InterPro" id="IPR027806">
    <property type="entry name" value="HARBI1_dom"/>
</dbReference>
<evidence type="ECO:0000256" key="1">
    <source>
        <dbReference type="ARBA" id="ARBA00001968"/>
    </source>
</evidence>
<evidence type="ECO:0000313" key="6">
    <source>
        <dbReference type="EMBL" id="GHI44915.1"/>
    </source>
</evidence>
<organism evidence="6 7">
    <name type="scientific">Streptomyces albidoflavus</name>
    <dbReference type="NCBI Taxonomy" id="1886"/>
    <lineage>
        <taxon>Bacteria</taxon>
        <taxon>Bacillati</taxon>
        <taxon>Actinomycetota</taxon>
        <taxon>Actinomycetes</taxon>
        <taxon>Kitasatosporales</taxon>
        <taxon>Streptomycetaceae</taxon>
        <taxon>Streptomyces</taxon>
        <taxon>Streptomyces albidoflavus group</taxon>
    </lineage>
</organism>
<sequence length="281" mass="30663">MVPYPAALDLPHALVEWVTMLIVTREGDRRCKLPPHRRALIALVYLRRHDTLAQIAAAFGISVGTAHAYTTAVIDLLADRSPGLLKVLRETDPEYVLLDGTLAECDRVGDGQADCSHKHRRHGVNVQVVTGPAGQILWISLALPARCHDLTAARTHRIIRICERQGVPILDPGRPCLHGRRPLGHHRTQTPTQRPPDPDRTDGQPVTGHRAPGTGHRAPGTGHRAPGTGHRAPATSRAPRRTRHGTTQILANHPRSRCSPNPMTSIAKAVLTQRGNAENAY</sequence>
<proteinExistence type="predicted"/>
<evidence type="ECO:0000259" key="5">
    <source>
        <dbReference type="Pfam" id="PF13613"/>
    </source>
</evidence>
<comment type="caution">
    <text evidence="6">The sequence shown here is derived from an EMBL/GenBank/DDBJ whole genome shotgun (WGS) entry which is preliminary data.</text>
</comment>
<dbReference type="GO" id="GO:0046872">
    <property type="term" value="F:metal ion binding"/>
    <property type="evidence" value="ECO:0007669"/>
    <property type="project" value="UniProtKB-KW"/>
</dbReference>
<gene>
    <name evidence="6" type="ORF">ScoT_10890</name>
</gene>
<feature type="domain" description="DDE Tnp4" evidence="4">
    <location>
        <begin position="98"/>
        <end position="163"/>
    </location>
</feature>
<comment type="cofactor">
    <cofactor evidence="1">
        <name>a divalent metal cation</name>
        <dbReference type="ChEBI" id="CHEBI:60240"/>
    </cofactor>
</comment>
<accession>A0AA37FAK2</accession>
<dbReference type="EMBL" id="BNDZ01000003">
    <property type="protein sequence ID" value="GHI44915.1"/>
    <property type="molecule type" value="Genomic_DNA"/>
</dbReference>
<protein>
    <submittedName>
        <fullName evidence="6">IS5 family transposase</fullName>
    </submittedName>
</protein>
<dbReference type="Pfam" id="PF13359">
    <property type="entry name" value="DDE_Tnp_4"/>
    <property type="match status" value="1"/>
</dbReference>
<dbReference type="InterPro" id="IPR027805">
    <property type="entry name" value="Transposase_HTH_dom"/>
</dbReference>
<feature type="compositionally biased region" description="Basic residues" evidence="3">
    <location>
        <begin position="177"/>
        <end position="188"/>
    </location>
</feature>
<evidence type="ECO:0000256" key="3">
    <source>
        <dbReference type="SAM" id="MobiDB-lite"/>
    </source>
</evidence>
<keyword evidence="2" id="KW-0479">Metal-binding</keyword>
<dbReference type="Proteomes" id="UP001051844">
    <property type="component" value="Unassembled WGS sequence"/>
</dbReference>
<dbReference type="Pfam" id="PF13613">
    <property type="entry name" value="HTH_Tnp_4"/>
    <property type="match status" value="1"/>
</dbReference>
<evidence type="ECO:0000256" key="2">
    <source>
        <dbReference type="ARBA" id="ARBA00022723"/>
    </source>
</evidence>
<dbReference type="AlphaFoldDB" id="A0AA37FAK2"/>